<reference evidence="1 2" key="1">
    <citation type="submission" date="2020-09" db="EMBL/GenBank/DDBJ databases">
        <title>Echinicola sp. CAU 1574 isolated from sand of Sido Beach.</title>
        <authorList>
            <person name="Kim W."/>
        </authorList>
    </citation>
    <scope>NUCLEOTIDE SEQUENCE [LARGE SCALE GENOMIC DNA]</scope>
    <source>
        <strain evidence="1 2">CAU 1574</strain>
    </source>
</reference>
<accession>A0ABR9AJY0</accession>
<evidence type="ECO:0000313" key="1">
    <source>
        <dbReference type="EMBL" id="MBD8489135.1"/>
    </source>
</evidence>
<sequence>MKTTATYFSLSFFIILSMLFSHCGEKERPRSTITLYNQPLSVIQDTLEGKWELHYGIGGICATCYHDFGNIFWEFTPNGRIKGYSGATLKLDTILIWYKDRWGYPDTDSAYVMGYFDKLGYPNDYMVDGIYNDTLIIHTNASDAIFYRFTKLSDDPQ</sequence>
<protein>
    <submittedName>
        <fullName evidence="1">Uncharacterized protein</fullName>
    </submittedName>
</protein>
<organism evidence="1 2">
    <name type="scientific">Echinicola arenosa</name>
    <dbReference type="NCBI Taxonomy" id="2774144"/>
    <lineage>
        <taxon>Bacteria</taxon>
        <taxon>Pseudomonadati</taxon>
        <taxon>Bacteroidota</taxon>
        <taxon>Cytophagia</taxon>
        <taxon>Cytophagales</taxon>
        <taxon>Cyclobacteriaceae</taxon>
        <taxon>Echinicola</taxon>
    </lineage>
</organism>
<proteinExistence type="predicted"/>
<dbReference type="RefSeq" id="WP_192010023.1">
    <property type="nucleotide sequence ID" value="NZ_JACYTQ010000003.1"/>
</dbReference>
<name>A0ABR9AJY0_9BACT</name>
<gene>
    <name evidence="1" type="ORF">IFO69_10295</name>
</gene>
<comment type="caution">
    <text evidence="1">The sequence shown here is derived from an EMBL/GenBank/DDBJ whole genome shotgun (WGS) entry which is preliminary data.</text>
</comment>
<keyword evidence="2" id="KW-1185">Reference proteome</keyword>
<dbReference type="Proteomes" id="UP000647133">
    <property type="component" value="Unassembled WGS sequence"/>
</dbReference>
<dbReference type="EMBL" id="JACYTQ010000003">
    <property type="protein sequence ID" value="MBD8489135.1"/>
    <property type="molecule type" value="Genomic_DNA"/>
</dbReference>
<evidence type="ECO:0000313" key="2">
    <source>
        <dbReference type="Proteomes" id="UP000647133"/>
    </source>
</evidence>